<dbReference type="PANTHER" id="PTHR33889">
    <property type="entry name" value="OS04G0681850 PROTEIN"/>
    <property type="match status" value="1"/>
</dbReference>
<sequence>MREQNLTDTERRAIVQDILLAFRDDKVPHGTNARLARKYKCHRHTVVRVWARYTENVVSGVADGSPESRIKGNSGRKAYDRTDLAGKIAAVSVIDRRRIARLGALHLLLKEGHLTRRTTRIKPKLTDTQKLERMQWILTFIDENTYAFEGMYAMVHIDEKWFDADVDERPYLLLPDKEPPERHCQSKRSIPKTMF</sequence>
<reference evidence="2" key="1">
    <citation type="submission" date="2017-03" db="EMBL/GenBank/DDBJ databases">
        <title>Phytopthora megakarya and P. palmivora, two closely related causual agents of cacao black pod achieved similar genome size and gene model numbers by different mechanisms.</title>
        <authorList>
            <person name="Ali S."/>
            <person name="Shao J."/>
            <person name="Larry D.J."/>
            <person name="Kronmiller B."/>
            <person name="Shen D."/>
            <person name="Strem M.D."/>
            <person name="Melnick R.L."/>
            <person name="Guiltinan M.J."/>
            <person name="Tyler B.M."/>
            <person name="Meinhardt L.W."/>
            <person name="Bailey B.A."/>
        </authorList>
    </citation>
    <scope>NUCLEOTIDE SEQUENCE [LARGE SCALE GENOMIC DNA]</scope>
    <source>
        <strain evidence="2">zdho120</strain>
    </source>
</reference>
<evidence type="ECO:0000313" key="2">
    <source>
        <dbReference type="Proteomes" id="UP000198211"/>
    </source>
</evidence>
<dbReference type="Proteomes" id="UP000198211">
    <property type="component" value="Unassembled WGS sequence"/>
</dbReference>
<protein>
    <recommendedName>
        <fullName evidence="3">Transposase</fullName>
    </recommendedName>
</protein>
<evidence type="ECO:0000313" key="1">
    <source>
        <dbReference type="EMBL" id="OWY92754.1"/>
    </source>
</evidence>
<dbReference type="GO" id="GO:0003676">
    <property type="term" value="F:nucleic acid binding"/>
    <property type="evidence" value="ECO:0007669"/>
    <property type="project" value="InterPro"/>
</dbReference>
<comment type="caution">
    <text evidence="1">The sequence shown here is derived from an EMBL/GenBank/DDBJ whole genome shotgun (WGS) entry which is preliminary data.</text>
</comment>
<organism evidence="1 2">
    <name type="scientific">Phytophthora megakarya</name>
    <dbReference type="NCBI Taxonomy" id="4795"/>
    <lineage>
        <taxon>Eukaryota</taxon>
        <taxon>Sar</taxon>
        <taxon>Stramenopiles</taxon>
        <taxon>Oomycota</taxon>
        <taxon>Peronosporomycetes</taxon>
        <taxon>Peronosporales</taxon>
        <taxon>Peronosporaceae</taxon>
        <taxon>Phytophthora</taxon>
    </lineage>
</organism>
<gene>
    <name evidence="1" type="ORF">PHMEG_00038109</name>
</gene>
<accession>A0A225UI17</accession>
<name>A0A225UI17_9STRA</name>
<keyword evidence="2" id="KW-1185">Reference proteome</keyword>
<proteinExistence type="predicted"/>
<dbReference type="PANTHER" id="PTHR33889:SF7">
    <property type="entry name" value="OS04G0681850 PROTEIN"/>
    <property type="match status" value="1"/>
</dbReference>
<evidence type="ECO:0008006" key="3">
    <source>
        <dbReference type="Google" id="ProtNLM"/>
    </source>
</evidence>
<dbReference type="OrthoDB" id="123105at2759"/>
<dbReference type="AlphaFoldDB" id="A0A225UI17"/>
<dbReference type="EMBL" id="NBNE01017387">
    <property type="protein sequence ID" value="OWY92754.1"/>
    <property type="molecule type" value="Genomic_DNA"/>
</dbReference>
<dbReference type="InterPro" id="IPR036397">
    <property type="entry name" value="RNaseH_sf"/>
</dbReference>
<dbReference type="Gene3D" id="3.30.420.10">
    <property type="entry name" value="Ribonuclease H-like superfamily/Ribonuclease H"/>
    <property type="match status" value="1"/>
</dbReference>